<dbReference type="SMART" id="SM00369">
    <property type="entry name" value="LRR_TYP"/>
    <property type="match status" value="12"/>
</dbReference>
<evidence type="ECO:0000259" key="5">
    <source>
        <dbReference type="PROSITE" id="PS51746"/>
    </source>
</evidence>
<dbReference type="InterPro" id="IPR050216">
    <property type="entry name" value="LRR_domain-containing"/>
</dbReference>
<dbReference type="Pfam" id="PF00560">
    <property type="entry name" value="LRR_1"/>
    <property type="match status" value="1"/>
</dbReference>
<accession>A0A8I6RU24</accession>
<dbReference type="SMART" id="SM00332">
    <property type="entry name" value="PP2Cc"/>
    <property type="match status" value="1"/>
</dbReference>
<name>A0A8I6RU24_CIMLE</name>
<dbReference type="InterPro" id="IPR055071">
    <property type="entry name" value="RA_PHLPP-like"/>
</dbReference>
<dbReference type="Gene3D" id="3.80.10.10">
    <property type="entry name" value="Ribonuclease Inhibitor"/>
    <property type="match status" value="3"/>
</dbReference>
<keyword evidence="7" id="KW-1185">Reference proteome</keyword>
<dbReference type="GO" id="GO:0005737">
    <property type="term" value="C:cytoplasm"/>
    <property type="evidence" value="ECO:0007669"/>
    <property type="project" value="TreeGrafter"/>
</dbReference>
<dbReference type="SMART" id="SM00364">
    <property type="entry name" value="LRR_BAC"/>
    <property type="match status" value="11"/>
</dbReference>
<dbReference type="PANTHER" id="PTHR48051">
    <property type="match status" value="1"/>
</dbReference>
<dbReference type="AlphaFoldDB" id="A0A8I6RU24"/>
<keyword evidence="3" id="KW-0677">Repeat</keyword>
<dbReference type="SUPFAM" id="SSF52058">
    <property type="entry name" value="L domain-like"/>
    <property type="match status" value="2"/>
</dbReference>
<dbReference type="InterPro" id="IPR036457">
    <property type="entry name" value="PPM-type-like_dom_sf"/>
</dbReference>
<feature type="region of interest" description="Disordered" evidence="4">
    <location>
        <begin position="703"/>
        <end position="728"/>
    </location>
</feature>
<dbReference type="Pfam" id="PF00481">
    <property type="entry name" value="PP2C"/>
    <property type="match status" value="1"/>
</dbReference>
<dbReference type="InterPro" id="IPR001611">
    <property type="entry name" value="Leu-rich_rpt"/>
</dbReference>
<dbReference type="Gene3D" id="3.60.40.10">
    <property type="entry name" value="PPM-type phosphatase domain"/>
    <property type="match status" value="1"/>
</dbReference>
<dbReference type="InterPro" id="IPR003591">
    <property type="entry name" value="Leu-rich_rpt_typical-subtyp"/>
</dbReference>
<dbReference type="PROSITE" id="PS51746">
    <property type="entry name" value="PPM_2"/>
    <property type="match status" value="1"/>
</dbReference>
<organism evidence="6 7">
    <name type="scientific">Cimex lectularius</name>
    <name type="common">Bed bug</name>
    <name type="synonym">Acanthia lectularia</name>
    <dbReference type="NCBI Taxonomy" id="79782"/>
    <lineage>
        <taxon>Eukaryota</taxon>
        <taxon>Metazoa</taxon>
        <taxon>Ecdysozoa</taxon>
        <taxon>Arthropoda</taxon>
        <taxon>Hexapoda</taxon>
        <taxon>Insecta</taxon>
        <taxon>Pterygota</taxon>
        <taxon>Neoptera</taxon>
        <taxon>Paraneoptera</taxon>
        <taxon>Hemiptera</taxon>
        <taxon>Heteroptera</taxon>
        <taxon>Panheteroptera</taxon>
        <taxon>Cimicomorpha</taxon>
        <taxon>Cimicidae</taxon>
        <taxon>Cimex</taxon>
    </lineage>
</organism>
<dbReference type="KEGG" id="clec:106667006"/>
<dbReference type="InterPro" id="IPR032675">
    <property type="entry name" value="LRR_dom_sf"/>
</dbReference>
<evidence type="ECO:0000313" key="6">
    <source>
        <dbReference type="EnsemblMetazoa" id="XP_014250077.1"/>
    </source>
</evidence>
<dbReference type="FunFam" id="3.80.10.10:FF:001164">
    <property type="entry name" value="GH01279p"/>
    <property type="match status" value="1"/>
</dbReference>
<dbReference type="CTD" id="35178"/>
<dbReference type="OrthoDB" id="737510at2759"/>
<evidence type="ECO:0000256" key="3">
    <source>
        <dbReference type="ARBA" id="ARBA00022737"/>
    </source>
</evidence>
<keyword evidence="2" id="KW-0479">Metal-binding</keyword>
<reference evidence="6" key="1">
    <citation type="submission" date="2022-01" db="UniProtKB">
        <authorList>
            <consortium name="EnsemblMetazoa"/>
        </authorList>
    </citation>
    <scope>IDENTIFICATION</scope>
</reference>
<dbReference type="SUPFAM" id="SSF81606">
    <property type="entry name" value="PP2C-like"/>
    <property type="match status" value="1"/>
</dbReference>
<evidence type="ECO:0000256" key="4">
    <source>
        <dbReference type="SAM" id="MobiDB-lite"/>
    </source>
</evidence>
<dbReference type="GeneID" id="106667006"/>
<evidence type="ECO:0000256" key="1">
    <source>
        <dbReference type="ARBA" id="ARBA00022614"/>
    </source>
</evidence>
<dbReference type="OMA" id="WERNMWF"/>
<dbReference type="Proteomes" id="UP000494040">
    <property type="component" value="Unassembled WGS sequence"/>
</dbReference>
<dbReference type="RefSeq" id="XP_014250077.1">
    <property type="nucleotide sequence ID" value="XM_014394591.2"/>
</dbReference>
<evidence type="ECO:0000256" key="2">
    <source>
        <dbReference type="ARBA" id="ARBA00022723"/>
    </source>
</evidence>
<dbReference type="SMART" id="SM00365">
    <property type="entry name" value="LRR_SD22"/>
    <property type="match status" value="4"/>
</dbReference>
<dbReference type="PANTHER" id="PTHR48051:SF54">
    <property type="entry name" value="LEUCINE-RICH REPEAT-CONTAINING PROTEIN"/>
    <property type="match status" value="1"/>
</dbReference>
<protein>
    <recommendedName>
        <fullName evidence="5">PPM-type phosphatase domain-containing protein</fullName>
    </recommendedName>
</protein>
<dbReference type="EnsemblMetazoa" id="XM_014394591.2">
    <property type="protein sequence ID" value="XP_014250077.1"/>
    <property type="gene ID" value="LOC106667006"/>
</dbReference>
<feature type="domain" description="PPM-type phosphatase" evidence="5">
    <location>
        <begin position="729"/>
        <end position="949"/>
    </location>
</feature>
<keyword evidence="1" id="KW-0433">Leucine-rich repeat</keyword>
<dbReference type="InterPro" id="IPR001932">
    <property type="entry name" value="PPM-type_phosphatase-like_dom"/>
</dbReference>
<dbReference type="PROSITE" id="PS51450">
    <property type="entry name" value="LRR"/>
    <property type="match status" value="7"/>
</dbReference>
<evidence type="ECO:0000313" key="7">
    <source>
        <dbReference type="Proteomes" id="UP000494040"/>
    </source>
</evidence>
<dbReference type="GO" id="GO:0046872">
    <property type="term" value="F:metal ion binding"/>
    <property type="evidence" value="ECO:0007669"/>
    <property type="project" value="UniProtKB-KW"/>
</dbReference>
<dbReference type="CDD" id="cd00143">
    <property type="entry name" value="PP2Cc"/>
    <property type="match status" value="1"/>
</dbReference>
<proteinExistence type="predicted"/>
<dbReference type="Pfam" id="PF13855">
    <property type="entry name" value="LRR_8"/>
    <property type="match status" value="2"/>
</dbReference>
<sequence length="1219" mass="136775">MKSEVSVGKGCGWIRVSQEPGSNGTLVYLNRATTVNDVARDLLLPHGHTIWLQYGGDEPRPLRASEKPLQLQDDFLERIGYTDQSRRARLGIDPDLRYLISFNTGPRWTGRSGEVWLLKGLVLPQWKKKIITLSAGLMIIQSLEGGDWGKEAVLVEAVGTGDGPRGGRSVLKVTSQGHRSLYLGFDLPWQQRLWHSWLKQESGRREGDLSSKGLEAVPRGLGRLNSLDLSANRITSWDALEDLEGLQSITLASNHLTAVPQQLWSLQETLVTLDLSHNSLREIPRVDMPKLEELKLDGNLLESLPEGNFKALKLLSATDNRIASLPPFLVRQPMRALTLLDANEGEERVKPEDLKSINLRANLLKGNIILGNYGNLTQLDVSENSIECLDLTALDKLQSVQCSKNKLQDLSLNGTSLTSLIAGNNCLTKLSIYPKPTKLKHLDISYNRLETLPDWLGSCQHLRTLFASHNLLTSLPDHLFCSELSCLQTLQLSFNSLKSLPQVIRHIPLQQLFLQSNMLKELPEHFFLATARLRILNLSKNQLGELPTAIGDGHQLERLYLTCNQLTDIHILTKFTNLRVLHVAYNLITQLPNLCVGSWPDMEELVLSGNRIDRLPGNIAQWQHLRVLRLHCNILLACPSLAPSTSLKVLDLSHNNLDKVDLMSLVPKQLQFLDLSGNTRLQVDPRQFQDYKSMRKVSLVDVSGQNRDSLPAGPNDPKPDQEPSNSPWVLGFSETPGNREKLCISQLRLTNFCNTEALLGLFDSGNNTELPQILAQSIPRILLEERTVKETANEYMKYTLLAAHRELKEKGQRVGVCAMVCHICSERGPGIRKRTLRIATVGEAKAVLYRGDSTLTLAHVPTQVTRSQIGNSAMFPLVVPDPHVTELTLKDCDEMIIMANKRLWEVVSPEDAVAEVRSISDPVLSAKRLQDLAQSYGCEDNLSVMVVRLGGQSHQDQLLRELNYTIQFCESAGQESFRHPVIGCQMVRREAHCDGIHATENTCWCQGDRSSPSGQSDQASCGRTSSRENYGHYFTDKEIMERHSYPSVLMRENGTRKMCSKLAHQDAHLADCDESLSDRSGHLSDEQFRCWEYMLEQNTQMLFDKELDTLSRGVARRPARPQMWPRAKSSPHLNSDPSFLSRAFGSTRSFQSGLTKFGSQSSRRSLHAGPNAAYFGSLQRLLPYTADYDFSIIKERSEVDSLETEDRMSKYWDVATTEL</sequence>
<dbReference type="Pfam" id="PF23010">
    <property type="entry name" value="RA_3"/>
    <property type="match status" value="1"/>
</dbReference>